<dbReference type="AlphaFoldDB" id="A0A4R5W0G3"/>
<sequence>MQKGKGAKIILAASLVSMGSFSYIPSTYAATMDQTAVPTNSLEQNPNTLSGLEIVGVPLDQTFSPSLKEYSATVENNIPEINLAIKSENPEASLTVNGQPFHDGLYTIHTRENTFEIAVRDGSHSVNTYKLTVNRKQNNNNLLKNIKLSKGELSPKFDSSIVDYSIKVDNEVKTLTVTPESMKKTSSIQINNKLFKGERDTVSLPEGKSIITILVTAENGEMKTYTLHVTRERKQASKPPVSPARTVKAANNSKASGSNRGMNQIQKTIPTKSVTPVSTQNNRSTSQTQATVQKINKATLSSLTVSTGTWNKDFITDEYTYHLSVASDVKSLTIKPTAKYSDSTVKIEGGSSQNIKLDGKKTIISVVVSNGEDRKTYVLIFKKKVEKSTSSSTNNDTADSTVSSEASTQVTNSNNNLTTVQTSAWQGKGNHQSISFWGRITESISQFFSKLF</sequence>
<evidence type="ECO:0000259" key="3">
    <source>
        <dbReference type="Pfam" id="PF12733"/>
    </source>
</evidence>
<feature type="domain" description="Cadherin-like beta-sandwich-like" evidence="3">
    <location>
        <begin position="58"/>
        <end position="136"/>
    </location>
</feature>
<feature type="compositionally biased region" description="Polar residues" evidence="1">
    <location>
        <begin position="249"/>
        <end position="262"/>
    </location>
</feature>
<feature type="domain" description="Cadherin-like beta-sandwich-like" evidence="3">
    <location>
        <begin position="144"/>
        <end position="232"/>
    </location>
</feature>
<feature type="region of interest" description="Disordered" evidence="1">
    <location>
        <begin position="231"/>
        <end position="262"/>
    </location>
</feature>
<feature type="region of interest" description="Disordered" evidence="1">
    <location>
        <begin position="389"/>
        <end position="424"/>
    </location>
</feature>
<dbReference type="Pfam" id="PF12733">
    <property type="entry name" value="Cadherin-like"/>
    <property type="match status" value="3"/>
</dbReference>
<dbReference type="Proteomes" id="UP000295132">
    <property type="component" value="Unassembled WGS sequence"/>
</dbReference>
<feature type="compositionally biased region" description="Polar residues" evidence="1">
    <location>
        <begin position="405"/>
        <end position="424"/>
    </location>
</feature>
<dbReference type="EMBL" id="SMYO01000001">
    <property type="protein sequence ID" value="TDK65062.1"/>
    <property type="molecule type" value="Genomic_DNA"/>
</dbReference>
<proteinExistence type="predicted"/>
<evidence type="ECO:0000256" key="1">
    <source>
        <dbReference type="SAM" id="MobiDB-lite"/>
    </source>
</evidence>
<reference evidence="4 5" key="1">
    <citation type="submission" date="2019-03" db="EMBL/GenBank/DDBJ databases">
        <title>Bacillus niacini sp. nov. a Nicotinate-Metabolizing Mesophile Isolated from Soil.</title>
        <authorList>
            <person name="Zhang G."/>
        </authorList>
    </citation>
    <scope>NUCLEOTIDE SEQUENCE [LARGE SCALE GENOMIC DNA]</scope>
    <source>
        <strain evidence="4 5">WN066</strain>
    </source>
</reference>
<feature type="signal peptide" evidence="2">
    <location>
        <begin position="1"/>
        <end position="29"/>
    </location>
</feature>
<evidence type="ECO:0000313" key="4">
    <source>
        <dbReference type="EMBL" id="TDK65062.1"/>
    </source>
</evidence>
<comment type="caution">
    <text evidence="4">The sequence shown here is derived from an EMBL/GenBank/DDBJ whole genome shotgun (WGS) entry which is preliminary data.</text>
</comment>
<feature type="compositionally biased region" description="Low complexity" evidence="1">
    <location>
        <begin position="389"/>
        <end position="404"/>
    </location>
</feature>
<keyword evidence="2" id="KW-0732">Signal</keyword>
<protein>
    <submittedName>
        <fullName evidence="4">Cadherin-like beta sandwich domain-containing protein</fullName>
    </submittedName>
</protein>
<organism evidence="4 5">
    <name type="scientific">Bacillus salipaludis</name>
    <dbReference type="NCBI Taxonomy" id="2547811"/>
    <lineage>
        <taxon>Bacteria</taxon>
        <taxon>Bacillati</taxon>
        <taxon>Bacillota</taxon>
        <taxon>Bacilli</taxon>
        <taxon>Bacillales</taxon>
        <taxon>Bacillaceae</taxon>
        <taxon>Bacillus</taxon>
    </lineage>
</organism>
<name>A0A4R5W0G3_9BACI</name>
<evidence type="ECO:0000256" key="2">
    <source>
        <dbReference type="SAM" id="SignalP"/>
    </source>
</evidence>
<dbReference type="RefSeq" id="WP_133332644.1">
    <property type="nucleotide sequence ID" value="NZ_SMYO01000001.1"/>
</dbReference>
<feature type="domain" description="Cadherin-like beta-sandwich-like" evidence="3">
    <location>
        <begin position="300"/>
        <end position="379"/>
    </location>
</feature>
<accession>A0A4R5W0G3</accession>
<feature type="chain" id="PRO_5020844533" evidence="2">
    <location>
        <begin position="30"/>
        <end position="452"/>
    </location>
</feature>
<dbReference type="InterPro" id="IPR025883">
    <property type="entry name" value="Cadherin-like_domain"/>
</dbReference>
<gene>
    <name evidence="4" type="ORF">E2K98_02120</name>
</gene>
<evidence type="ECO:0000313" key="5">
    <source>
        <dbReference type="Proteomes" id="UP000295132"/>
    </source>
</evidence>